<dbReference type="InterPro" id="IPR036048">
    <property type="entry name" value="Interleukin_8-like_sf"/>
</dbReference>
<reference evidence="1" key="1">
    <citation type="journal article" date="2009" name="Virology">
        <title>Patterns of divergence in the vCXCL and vGPCR gene clusters in primate cytomegalovirus genomes.</title>
        <authorList>
            <person name="Alcendor D.J."/>
            <person name="Zong J."/>
            <person name="Dolan A."/>
            <person name="Gatherer D."/>
            <person name="Davison A.J."/>
            <person name="Hayward G.S."/>
        </authorList>
    </citation>
    <scope>NUCLEOTIDE SEQUENCE</scope>
    <source>
        <strain evidence="1">2757</strain>
    </source>
</reference>
<dbReference type="EMBL" id="FJ883003">
    <property type="protein sequence ID" value="ACQ55246.1"/>
    <property type="molecule type" value="Genomic_DNA"/>
</dbReference>
<sequence length="114" mass="12995">MNGMRFTVGAIVCLYVLLTNLQNAYTTELRCRCVNYYSGIPWTATCVYLKPKSIGCNKYELIVYDGSETKTCVRVSNPSKFDTITKHTWFKVTKLPGKNQIRLQKQNTPCSVVQ</sequence>
<dbReference type="SUPFAM" id="SSF54117">
    <property type="entry name" value="Interleukin 8-like chemokines"/>
    <property type="match status" value="1"/>
</dbReference>
<dbReference type="GO" id="GO:0006955">
    <property type="term" value="P:immune response"/>
    <property type="evidence" value="ECO:0007669"/>
    <property type="project" value="InterPro"/>
</dbReference>
<dbReference type="GO" id="GO:0008009">
    <property type="term" value="F:chemokine activity"/>
    <property type="evidence" value="ECO:0007669"/>
    <property type="project" value="InterPro"/>
</dbReference>
<proteinExistence type="predicted"/>
<dbReference type="GO" id="GO:0005576">
    <property type="term" value="C:extracellular region"/>
    <property type="evidence" value="ECO:0007669"/>
    <property type="project" value="InterPro"/>
</dbReference>
<evidence type="ECO:0000313" key="1">
    <source>
        <dbReference type="EMBL" id="ACQ55246.1"/>
    </source>
</evidence>
<organismHost>
    <name type="scientific">Macaca</name>
    <name type="common">macaques</name>
    <dbReference type="NCBI Taxonomy" id="9539"/>
</organismHost>
<organism evidence="1">
    <name type="scientific">Simian cytomegalovirus (strain Colburn)</name>
    <dbReference type="NCBI Taxonomy" id="50292"/>
    <lineage>
        <taxon>Viruses</taxon>
        <taxon>Duplodnaviria</taxon>
        <taxon>Heunggongvirae</taxon>
        <taxon>Peploviricota</taxon>
        <taxon>Herviviricetes</taxon>
        <taxon>Herpesvirales</taxon>
        <taxon>Orthoherpesviridae</taxon>
        <taxon>Betaherpesvirinae</taxon>
        <taxon>Cytomegalovirus</taxon>
        <taxon>Cytomegalovirus cercopithecinebeta5</taxon>
    </lineage>
</organism>
<accession>D2E2Z4</accession>
<name>D2E2Z4_SCMVC</name>
<dbReference type="Gene3D" id="2.40.50.40">
    <property type="match status" value="1"/>
</dbReference>
<protein>
    <submittedName>
        <fullName evidence="1">Chemokine vCXCL5</fullName>
    </submittedName>
</protein>